<evidence type="ECO:0000313" key="6">
    <source>
        <dbReference type="Proteomes" id="UP000887540"/>
    </source>
</evidence>
<sequence length="123" mass="14246">MVRVKPTELRGKKKEELTKLLDEQKTELAGLQVSKVTGGAASKLSKIRVVRKNISRILTIMNQAQKLNLRKFYKGKKYLPLDLRPRKTRAIRRALTKHEQSLKSKKQLAKLRTQPKRVYALKV</sequence>
<dbReference type="FunFam" id="1.10.287.310:FF:000002">
    <property type="entry name" value="60S ribosomal protein L35"/>
    <property type="match status" value="1"/>
</dbReference>
<dbReference type="PANTHER" id="PTHR45722">
    <property type="entry name" value="60S RIBOSOMAL PROTEIN L35"/>
    <property type="match status" value="1"/>
</dbReference>
<keyword evidence="2" id="KW-0689">Ribosomal protein</keyword>
<accession>A0A914E652</accession>
<dbReference type="Pfam" id="PF00831">
    <property type="entry name" value="Ribosomal_L29"/>
    <property type="match status" value="1"/>
</dbReference>
<dbReference type="InterPro" id="IPR036049">
    <property type="entry name" value="Ribosomal_uL29_sf"/>
</dbReference>
<dbReference type="AlphaFoldDB" id="A0A914E652"/>
<dbReference type="GO" id="GO:0003729">
    <property type="term" value="F:mRNA binding"/>
    <property type="evidence" value="ECO:0007669"/>
    <property type="project" value="TreeGrafter"/>
</dbReference>
<evidence type="ECO:0000256" key="4">
    <source>
        <dbReference type="ARBA" id="ARBA00035204"/>
    </source>
</evidence>
<dbReference type="GO" id="GO:0000463">
    <property type="term" value="P:maturation of LSU-rRNA from tricistronic rRNA transcript (SSU-rRNA, 5.8S rRNA, LSU-rRNA)"/>
    <property type="evidence" value="ECO:0007669"/>
    <property type="project" value="InterPro"/>
</dbReference>
<dbReference type="InterPro" id="IPR045059">
    <property type="entry name" value="Ribosomal_uL29_euk"/>
</dbReference>
<dbReference type="FunFam" id="6.10.250.3450:FF:000001">
    <property type="entry name" value="60S ribosomal protein L35"/>
    <property type="match status" value="1"/>
</dbReference>
<dbReference type="GO" id="GO:0003735">
    <property type="term" value="F:structural constituent of ribosome"/>
    <property type="evidence" value="ECO:0007669"/>
    <property type="project" value="InterPro"/>
</dbReference>
<dbReference type="NCBIfam" id="TIGR00012">
    <property type="entry name" value="L29"/>
    <property type="match status" value="1"/>
</dbReference>
<evidence type="ECO:0000256" key="5">
    <source>
        <dbReference type="ARBA" id="ARBA00035334"/>
    </source>
</evidence>
<protein>
    <recommendedName>
        <fullName evidence="4">Large ribosomal subunit protein uL29</fullName>
    </recommendedName>
    <alternativeName>
        <fullName evidence="5">60S ribosomal protein L35</fullName>
    </alternativeName>
</protein>
<dbReference type="SUPFAM" id="SSF46561">
    <property type="entry name" value="Ribosomal protein L29 (L29p)"/>
    <property type="match status" value="1"/>
</dbReference>
<organism evidence="6 7">
    <name type="scientific">Acrobeloides nanus</name>
    <dbReference type="NCBI Taxonomy" id="290746"/>
    <lineage>
        <taxon>Eukaryota</taxon>
        <taxon>Metazoa</taxon>
        <taxon>Ecdysozoa</taxon>
        <taxon>Nematoda</taxon>
        <taxon>Chromadorea</taxon>
        <taxon>Rhabditida</taxon>
        <taxon>Tylenchina</taxon>
        <taxon>Cephalobomorpha</taxon>
        <taxon>Cephaloboidea</taxon>
        <taxon>Cephalobidae</taxon>
        <taxon>Acrobeloides</taxon>
    </lineage>
</organism>
<dbReference type="InterPro" id="IPR001854">
    <property type="entry name" value="Ribosomal_uL29"/>
</dbReference>
<dbReference type="GO" id="GO:0022625">
    <property type="term" value="C:cytosolic large ribosomal subunit"/>
    <property type="evidence" value="ECO:0007669"/>
    <property type="project" value="InterPro"/>
</dbReference>
<keyword evidence="6" id="KW-1185">Reference proteome</keyword>
<dbReference type="CDD" id="cd00427">
    <property type="entry name" value="Ribosomal_L29_HIP"/>
    <property type="match status" value="1"/>
</dbReference>
<dbReference type="WBParaSite" id="ACRNAN_scaffold5608.g14916.t1">
    <property type="protein sequence ID" value="ACRNAN_scaffold5608.g14916.t1"/>
    <property type="gene ID" value="ACRNAN_scaffold5608.g14916"/>
</dbReference>
<proteinExistence type="inferred from homology"/>
<dbReference type="PANTHER" id="PTHR45722:SF2">
    <property type="entry name" value="LARGE RIBOSOMAL SUBUNIT PROTEIN UL29-RELATED"/>
    <property type="match status" value="1"/>
</dbReference>
<name>A0A914E652_9BILA</name>
<dbReference type="GO" id="GO:0006412">
    <property type="term" value="P:translation"/>
    <property type="evidence" value="ECO:0007669"/>
    <property type="project" value="InterPro"/>
</dbReference>
<keyword evidence="3" id="KW-0687">Ribonucleoprotein</keyword>
<comment type="similarity">
    <text evidence="1">Belongs to the universal ribosomal protein uL29 family.</text>
</comment>
<evidence type="ECO:0000313" key="7">
    <source>
        <dbReference type="WBParaSite" id="ACRNAN_scaffold5608.g14916.t1"/>
    </source>
</evidence>
<dbReference type="HAMAP" id="MF_00374">
    <property type="entry name" value="Ribosomal_uL29"/>
    <property type="match status" value="1"/>
</dbReference>
<evidence type="ECO:0000256" key="3">
    <source>
        <dbReference type="ARBA" id="ARBA00023274"/>
    </source>
</evidence>
<reference evidence="7" key="1">
    <citation type="submission" date="2022-11" db="UniProtKB">
        <authorList>
            <consortium name="WormBaseParasite"/>
        </authorList>
    </citation>
    <scope>IDENTIFICATION</scope>
</reference>
<dbReference type="Proteomes" id="UP000887540">
    <property type="component" value="Unplaced"/>
</dbReference>
<evidence type="ECO:0000256" key="2">
    <source>
        <dbReference type="ARBA" id="ARBA00022980"/>
    </source>
</evidence>
<evidence type="ECO:0000256" key="1">
    <source>
        <dbReference type="ARBA" id="ARBA00009254"/>
    </source>
</evidence>
<dbReference type="Gene3D" id="6.10.250.3450">
    <property type="match status" value="1"/>
</dbReference>
<dbReference type="Gene3D" id="1.10.287.310">
    <property type="match status" value="1"/>
</dbReference>